<organism evidence="3 4">
    <name type="scientific">Panagrolaimus davidi</name>
    <dbReference type="NCBI Taxonomy" id="227884"/>
    <lineage>
        <taxon>Eukaryota</taxon>
        <taxon>Metazoa</taxon>
        <taxon>Ecdysozoa</taxon>
        <taxon>Nematoda</taxon>
        <taxon>Chromadorea</taxon>
        <taxon>Rhabditida</taxon>
        <taxon>Tylenchina</taxon>
        <taxon>Panagrolaimomorpha</taxon>
        <taxon>Panagrolaimoidea</taxon>
        <taxon>Panagrolaimidae</taxon>
        <taxon>Panagrolaimus</taxon>
    </lineage>
</organism>
<feature type="coiled-coil region" evidence="1">
    <location>
        <begin position="59"/>
        <end position="93"/>
    </location>
</feature>
<keyword evidence="1" id="KW-0175">Coiled coil</keyword>
<keyword evidence="3" id="KW-1185">Reference proteome</keyword>
<evidence type="ECO:0000256" key="1">
    <source>
        <dbReference type="SAM" id="Coils"/>
    </source>
</evidence>
<protein>
    <submittedName>
        <fullName evidence="4">Uncharacterized protein</fullName>
    </submittedName>
</protein>
<proteinExistence type="predicted"/>
<reference evidence="4" key="1">
    <citation type="submission" date="2022-11" db="UniProtKB">
        <authorList>
            <consortium name="WormBaseParasite"/>
        </authorList>
    </citation>
    <scope>IDENTIFICATION</scope>
</reference>
<accession>A0A914QUD6</accession>
<feature type="region of interest" description="Disordered" evidence="2">
    <location>
        <begin position="134"/>
        <end position="192"/>
    </location>
</feature>
<dbReference type="AlphaFoldDB" id="A0A914QUD6"/>
<evidence type="ECO:0000313" key="3">
    <source>
        <dbReference type="Proteomes" id="UP000887578"/>
    </source>
</evidence>
<name>A0A914QUD6_9BILA</name>
<sequence>MAPPARLCSSESESIGREFVDNWSHSMSLLETNTERDVLNLLHLLENVRVKWQKSEAEAKHYKDKLVTYEKNMKAMLDENNSLNDKLLNCQSQLSHENDQTFVSDGLLAIINNVQRSNSVRRNVTQEVTTKTLFEEEENDEVSTMESTQSDIDYDKTGESSDSSFENPRRVSRKRRSRSQAPESSRTTVRFGQSSIKEEPEFCLVGSVISLFYILSFLA</sequence>
<evidence type="ECO:0000313" key="4">
    <source>
        <dbReference type="WBParaSite" id="PDA_v2.g7584.t1"/>
    </source>
</evidence>
<evidence type="ECO:0000256" key="2">
    <source>
        <dbReference type="SAM" id="MobiDB-lite"/>
    </source>
</evidence>
<dbReference type="Proteomes" id="UP000887578">
    <property type="component" value="Unplaced"/>
</dbReference>
<dbReference type="WBParaSite" id="PDA_v2.g7584.t1">
    <property type="protein sequence ID" value="PDA_v2.g7584.t1"/>
    <property type="gene ID" value="PDA_v2.g7584"/>
</dbReference>
<feature type="compositionally biased region" description="Polar residues" evidence="2">
    <location>
        <begin position="180"/>
        <end position="192"/>
    </location>
</feature>